<dbReference type="Proteomes" id="UP000356253">
    <property type="component" value="Unassembled WGS sequence"/>
</dbReference>
<gene>
    <name evidence="1" type="ORF">FVB9532_01429</name>
</gene>
<sequence length="72" mass="8378">MRQLAKNASDTEKKSDKETTSKVEFQLLYLEEITSLALTPLFLLQKHQINKEFLQLYEDAFTSTLLDPPRFA</sequence>
<organism evidence="1 2">
    <name type="scientific">Mesonia oceanica</name>
    <dbReference type="NCBI Taxonomy" id="2687242"/>
    <lineage>
        <taxon>Bacteria</taxon>
        <taxon>Pseudomonadati</taxon>
        <taxon>Bacteroidota</taxon>
        <taxon>Flavobacteriia</taxon>
        <taxon>Flavobacteriales</taxon>
        <taxon>Flavobacteriaceae</taxon>
        <taxon>Mesonia</taxon>
    </lineage>
</organism>
<comment type="caution">
    <text evidence="1">The sequence shown here is derived from an EMBL/GenBank/DDBJ whole genome shotgun (WGS) entry which is preliminary data.</text>
</comment>
<accession>A0AC61Y6M2</accession>
<evidence type="ECO:0000313" key="2">
    <source>
        <dbReference type="Proteomes" id="UP000356253"/>
    </source>
</evidence>
<dbReference type="EMBL" id="CABVMM010000005">
    <property type="protein sequence ID" value="VVV00164.1"/>
    <property type="molecule type" value="Genomic_DNA"/>
</dbReference>
<keyword evidence="2" id="KW-1185">Reference proteome</keyword>
<name>A0AC61Y6M2_9FLAO</name>
<proteinExistence type="predicted"/>
<protein>
    <submittedName>
        <fullName evidence="1">Uncharacterized protein</fullName>
    </submittedName>
</protein>
<reference evidence="1" key="1">
    <citation type="submission" date="2019-09" db="EMBL/GenBank/DDBJ databases">
        <authorList>
            <person name="Rodrigo-Torres L."/>
            <person name="Arahal R. D."/>
            <person name="Lucena T."/>
        </authorList>
    </citation>
    <scope>NUCLEOTIDE SEQUENCE</scope>
    <source>
        <strain evidence="1">ISS653</strain>
    </source>
</reference>
<evidence type="ECO:0000313" key="1">
    <source>
        <dbReference type="EMBL" id="VVV00164.1"/>
    </source>
</evidence>